<accession>A0ABU4AP01</accession>
<feature type="transmembrane region" description="Helical" evidence="7">
    <location>
        <begin position="43"/>
        <end position="66"/>
    </location>
</feature>
<dbReference type="InterPro" id="IPR049453">
    <property type="entry name" value="Memb_transporter_dom"/>
</dbReference>
<comment type="similarity">
    <text evidence="6">Belongs to the YccS/YhfK family.</text>
</comment>
<dbReference type="PANTHER" id="PTHR30509">
    <property type="entry name" value="P-HYDROXYBENZOIC ACID EFFLUX PUMP SUBUNIT-RELATED"/>
    <property type="match status" value="1"/>
</dbReference>
<evidence type="ECO:0000256" key="6">
    <source>
        <dbReference type="ARBA" id="ARBA00043993"/>
    </source>
</evidence>
<comment type="subcellular location">
    <subcellularLocation>
        <location evidence="1">Cell membrane</location>
        <topology evidence="1">Multi-pass membrane protein</topology>
    </subcellularLocation>
</comment>
<dbReference type="PANTHER" id="PTHR30509:SF9">
    <property type="entry name" value="MULTIDRUG RESISTANCE PROTEIN MDTO"/>
    <property type="match status" value="1"/>
</dbReference>
<dbReference type="EMBL" id="JAWLIP010000008">
    <property type="protein sequence ID" value="MDV6227965.1"/>
    <property type="molecule type" value="Genomic_DNA"/>
</dbReference>
<keyword evidence="10" id="KW-1185">Reference proteome</keyword>
<organism evidence="9 10">
    <name type="scientific">Nitratireductor aquimarinus</name>
    <dbReference type="NCBI Taxonomy" id="889300"/>
    <lineage>
        <taxon>Bacteria</taxon>
        <taxon>Pseudomonadati</taxon>
        <taxon>Pseudomonadota</taxon>
        <taxon>Alphaproteobacteria</taxon>
        <taxon>Hyphomicrobiales</taxon>
        <taxon>Phyllobacteriaceae</taxon>
        <taxon>Nitratireductor</taxon>
    </lineage>
</organism>
<feature type="transmembrane region" description="Helical" evidence="7">
    <location>
        <begin position="439"/>
        <end position="458"/>
    </location>
</feature>
<evidence type="ECO:0000256" key="1">
    <source>
        <dbReference type="ARBA" id="ARBA00004651"/>
    </source>
</evidence>
<evidence type="ECO:0000259" key="8">
    <source>
        <dbReference type="Pfam" id="PF13515"/>
    </source>
</evidence>
<proteinExistence type="inferred from homology"/>
<feature type="transmembrane region" description="Helical" evidence="7">
    <location>
        <begin position="102"/>
        <end position="122"/>
    </location>
</feature>
<dbReference type="RefSeq" id="WP_317562043.1">
    <property type="nucleotide sequence ID" value="NZ_JAWLIP010000008.1"/>
</dbReference>
<keyword evidence="3 7" id="KW-0812">Transmembrane</keyword>
<gene>
    <name evidence="9" type="ORF">R2G56_16840</name>
</gene>
<evidence type="ECO:0000256" key="2">
    <source>
        <dbReference type="ARBA" id="ARBA00022475"/>
    </source>
</evidence>
<feature type="transmembrane region" description="Helical" evidence="7">
    <location>
        <begin position="153"/>
        <end position="174"/>
    </location>
</feature>
<evidence type="ECO:0000313" key="9">
    <source>
        <dbReference type="EMBL" id="MDV6227965.1"/>
    </source>
</evidence>
<feature type="domain" description="Integral membrane bound transporter" evidence="8">
    <location>
        <begin position="359"/>
        <end position="486"/>
    </location>
</feature>
<feature type="transmembrane region" description="Helical" evidence="7">
    <location>
        <begin position="347"/>
        <end position="367"/>
    </location>
</feature>
<evidence type="ECO:0000256" key="4">
    <source>
        <dbReference type="ARBA" id="ARBA00022989"/>
    </source>
</evidence>
<feature type="transmembrane region" description="Helical" evidence="7">
    <location>
        <begin position="470"/>
        <end position="491"/>
    </location>
</feature>
<reference evidence="9 10" key="1">
    <citation type="submission" date="2023-10" db="EMBL/GenBank/DDBJ databases">
        <authorList>
            <person name="Venkata Ramana C."/>
            <person name="Sasikala C."/>
            <person name="Dhurka M."/>
        </authorList>
    </citation>
    <scope>NUCLEOTIDE SEQUENCE [LARGE SCALE GENOMIC DNA]</scope>
    <source>
        <strain evidence="9 10">KCTC 32151</strain>
    </source>
</reference>
<evidence type="ECO:0000313" key="10">
    <source>
        <dbReference type="Proteomes" id="UP001185659"/>
    </source>
</evidence>
<dbReference type="Pfam" id="PF13515">
    <property type="entry name" value="FUSC_2"/>
    <property type="match status" value="1"/>
</dbReference>
<comment type="caution">
    <text evidence="9">The sequence shown here is derived from an EMBL/GenBank/DDBJ whole genome shotgun (WGS) entry which is preliminary data.</text>
</comment>
<protein>
    <submittedName>
        <fullName evidence="9">FUSC family protein</fullName>
    </submittedName>
</protein>
<evidence type="ECO:0000256" key="7">
    <source>
        <dbReference type="SAM" id="Phobius"/>
    </source>
</evidence>
<evidence type="ECO:0000256" key="3">
    <source>
        <dbReference type="ARBA" id="ARBA00022692"/>
    </source>
</evidence>
<dbReference type="Proteomes" id="UP001185659">
    <property type="component" value="Unassembled WGS sequence"/>
</dbReference>
<keyword evidence="4 7" id="KW-1133">Transmembrane helix</keyword>
<feature type="transmembrane region" description="Helical" evidence="7">
    <location>
        <begin position="129"/>
        <end position="147"/>
    </location>
</feature>
<sequence length="657" mass="70188">MSTRSHAAQTRPNSWLRELTRLKPAHWPIGRCLRAALSVALPILAGIMSGSAGSFMVMSLGALGLCLGEKDSPYIERFREVAIIAPIGALGFFLGYVGHLDWAFVVAAMTVVAFVVGLIGSYGSVLASALVQALLMGCIAIALPAIAPFWKPAAYFLAGCGFYAVLLGVEALFFRKRPFIVLVANLLEGLSKLALARSKNAEAAEEETIRRTITDKMSTGFASLLSGRYHQHGRPSAHLDWESSVLQGLSRIFTATLASNKPDNLEQAAHELKRLAALVRDEKPLPAAADNGAFADTLLSRSVEHFTAIYWSAGLSEKIAPPHVASGAVSASKRAGFAEALKFDREAIRSAAVLALCVCIAFATRWVNDGNHWYWTPLTVIIVLRPDLGSIFVRSVHRVIGTVLGVLVGVAAFALFPKGIALVCVLAVLAGILPWAAQRAYWMATFVATPMVLILIDITSPGAGTTDYGLQRLVDTLIGGAIILVFGYFIWPRTHSHELERSFQSAREKIAAYLLALKPVNPSQPDPQIGAKKRQAYVALAAMRKKINAAMLEPAPAGPEAAAWYPLVTGAERVCDDIGAWSARYTVAENQEAIVDALAARIAGNKPDGCAGIVKDEVNGDPFMAFASNICAAFDQIDGFMEKKDVGAKGQAVPAAA</sequence>
<name>A0ABU4AP01_9HYPH</name>
<keyword evidence="5 7" id="KW-0472">Membrane</keyword>
<feature type="transmembrane region" description="Helical" evidence="7">
    <location>
        <begin position="400"/>
        <end position="433"/>
    </location>
</feature>
<feature type="transmembrane region" description="Helical" evidence="7">
    <location>
        <begin position="78"/>
        <end position="96"/>
    </location>
</feature>
<keyword evidence="2" id="KW-1003">Cell membrane</keyword>
<evidence type="ECO:0000256" key="5">
    <source>
        <dbReference type="ARBA" id="ARBA00023136"/>
    </source>
</evidence>